<evidence type="ECO:0000256" key="5">
    <source>
        <dbReference type="ARBA" id="ARBA00023015"/>
    </source>
</evidence>
<dbReference type="SMART" id="SM00448">
    <property type="entry name" value="REC"/>
    <property type="match status" value="1"/>
</dbReference>
<accession>A0ABW2RK47</accession>
<dbReference type="InterPro" id="IPR051271">
    <property type="entry name" value="2C-system_Tx_regulators"/>
</dbReference>
<evidence type="ECO:0000256" key="6">
    <source>
        <dbReference type="ARBA" id="ARBA00023125"/>
    </source>
</evidence>
<keyword evidence="2 9" id="KW-0963">Cytoplasm</keyword>
<evidence type="ECO:0000256" key="9">
    <source>
        <dbReference type="PIRNR" id="PIRNR006171"/>
    </source>
</evidence>
<keyword evidence="7 9" id="KW-0010">Activator</keyword>
<evidence type="ECO:0000256" key="7">
    <source>
        <dbReference type="ARBA" id="ARBA00023159"/>
    </source>
</evidence>
<evidence type="ECO:0000256" key="8">
    <source>
        <dbReference type="ARBA" id="ARBA00023163"/>
    </source>
</evidence>
<evidence type="ECO:0000313" key="13">
    <source>
        <dbReference type="Proteomes" id="UP001596500"/>
    </source>
</evidence>
<keyword evidence="3 10" id="KW-0597">Phosphoprotein</keyword>
<dbReference type="Proteomes" id="UP001596500">
    <property type="component" value="Unassembled WGS sequence"/>
</dbReference>
<dbReference type="PANTHER" id="PTHR45526">
    <property type="entry name" value="TRANSCRIPTIONAL REGULATORY PROTEIN DPIA"/>
    <property type="match status" value="1"/>
</dbReference>
<name>A0ABW2RK47_9BACL</name>
<dbReference type="Gene3D" id="3.40.50.2300">
    <property type="match status" value="1"/>
</dbReference>
<keyword evidence="8 9" id="KW-0804">Transcription</keyword>
<comment type="caution">
    <text evidence="12">The sequence shown here is derived from an EMBL/GenBank/DDBJ whole genome shotgun (WGS) entry which is preliminary data.</text>
</comment>
<dbReference type="EMBL" id="JBHTBW010000021">
    <property type="protein sequence ID" value="MFC7441293.1"/>
    <property type="molecule type" value="Genomic_DNA"/>
</dbReference>
<keyword evidence="4 9" id="KW-0902">Two-component regulatory system</keyword>
<dbReference type="SUPFAM" id="SSF52172">
    <property type="entry name" value="CheY-like"/>
    <property type="match status" value="1"/>
</dbReference>
<proteinExistence type="predicted"/>
<evidence type="ECO:0000256" key="3">
    <source>
        <dbReference type="ARBA" id="ARBA00022553"/>
    </source>
</evidence>
<sequence>MSNLRPIEVLIVEDDARVAKVNQRFTEKMEGFRVVAIAATGQEAKVWLEEMQPQLVLLDVYLPDMKGIELVWHIRQHYKQMDIIMITAAEEIEVIQDALRGGVFDYLVKPVLFDRFKQSMEKYRLHLQTLSSHQRLDQKQVDQLLGHVQEPMSETSLAKVLPKGIDPVTLEKVVQAVQEHAEQGLTAEQVGNYLGASRTTARRYLEYLVSIKRIRADHTYGTIGRPERKYYAEQN</sequence>
<dbReference type="InterPro" id="IPR024187">
    <property type="entry name" value="Sig_transdc_resp-reg_cit/mal"/>
</dbReference>
<evidence type="ECO:0000256" key="2">
    <source>
        <dbReference type="ARBA" id="ARBA00022490"/>
    </source>
</evidence>
<dbReference type="CDD" id="cd19925">
    <property type="entry name" value="REC_citrate_TCS"/>
    <property type="match status" value="1"/>
</dbReference>
<evidence type="ECO:0000259" key="11">
    <source>
        <dbReference type="PROSITE" id="PS50110"/>
    </source>
</evidence>
<dbReference type="Pfam" id="PF20714">
    <property type="entry name" value="HTH_64"/>
    <property type="match status" value="1"/>
</dbReference>
<dbReference type="PANTHER" id="PTHR45526:SF6">
    <property type="entry name" value="TRANSCRIPTIONAL REGULATORY PROTEIN CITT"/>
    <property type="match status" value="1"/>
</dbReference>
<feature type="domain" description="Response regulatory" evidence="11">
    <location>
        <begin position="8"/>
        <end position="124"/>
    </location>
</feature>
<gene>
    <name evidence="12" type="ORF">ACFQNG_08990</name>
</gene>
<dbReference type="InterPro" id="IPR011006">
    <property type="entry name" value="CheY-like_superfamily"/>
</dbReference>
<comment type="subcellular location">
    <subcellularLocation>
        <location evidence="1 9">Cytoplasm</location>
    </subcellularLocation>
</comment>
<evidence type="ECO:0000313" key="12">
    <source>
        <dbReference type="EMBL" id="MFC7441293.1"/>
    </source>
</evidence>
<reference evidence="13" key="1">
    <citation type="journal article" date="2019" name="Int. J. Syst. Evol. Microbiol.">
        <title>The Global Catalogue of Microorganisms (GCM) 10K type strain sequencing project: providing services to taxonomists for standard genome sequencing and annotation.</title>
        <authorList>
            <consortium name="The Broad Institute Genomics Platform"/>
            <consortium name="The Broad Institute Genome Sequencing Center for Infectious Disease"/>
            <person name="Wu L."/>
            <person name="Ma J."/>
        </authorList>
    </citation>
    <scope>NUCLEOTIDE SEQUENCE [LARGE SCALE GENOMIC DNA]</scope>
    <source>
        <strain evidence="13">CGMCC 1.12942</strain>
    </source>
</reference>
<evidence type="ECO:0000256" key="10">
    <source>
        <dbReference type="PROSITE-ProRule" id="PRU00169"/>
    </source>
</evidence>
<dbReference type="PROSITE" id="PS50110">
    <property type="entry name" value="RESPONSE_REGULATORY"/>
    <property type="match status" value="1"/>
</dbReference>
<evidence type="ECO:0000256" key="1">
    <source>
        <dbReference type="ARBA" id="ARBA00004496"/>
    </source>
</evidence>
<keyword evidence="13" id="KW-1185">Reference proteome</keyword>
<dbReference type="InterPro" id="IPR001789">
    <property type="entry name" value="Sig_transdc_resp-reg_receiver"/>
</dbReference>
<keyword evidence="6 9" id="KW-0238">DNA-binding</keyword>
<dbReference type="InterPro" id="IPR048714">
    <property type="entry name" value="DpiA-like_HTH"/>
</dbReference>
<evidence type="ECO:0000256" key="4">
    <source>
        <dbReference type="ARBA" id="ARBA00023012"/>
    </source>
</evidence>
<dbReference type="Pfam" id="PF00072">
    <property type="entry name" value="Response_reg"/>
    <property type="match status" value="1"/>
</dbReference>
<protein>
    <recommendedName>
        <fullName evidence="9">Transcriptional regulatory protein</fullName>
    </recommendedName>
</protein>
<dbReference type="RefSeq" id="WP_379864584.1">
    <property type="nucleotide sequence ID" value="NZ_JBHTBW010000021.1"/>
</dbReference>
<organism evidence="12 13">
    <name type="scientific">Laceyella putida</name>
    <dbReference type="NCBI Taxonomy" id="110101"/>
    <lineage>
        <taxon>Bacteria</taxon>
        <taxon>Bacillati</taxon>
        <taxon>Bacillota</taxon>
        <taxon>Bacilli</taxon>
        <taxon>Bacillales</taxon>
        <taxon>Thermoactinomycetaceae</taxon>
        <taxon>Laceyella</taxon>
    </lineage>
</organism>
<keyword evidence="5 9" id="KW-0805">Transcription regulation</keyword>
<feature type="modified residue" description="4-aspartylphosphate" evidence="10">
    <location>
        <position position="59"/>
    </location>
</feature>
<dbReference type="PIRSF" id="PIRSF006171">
    <property type="entry name" value="RR_citrat_malat"/>
    <property type="match status" value="1"/>
</dbReference>